<evidence type="ECO:0000313" key="1">
    <source>
        <dbReference type="EMBL" id="KAJ1672680.1"/>
    </source>
</evidence>
<reference evidence="1" key="1">
    <citation type="submission" date="2022-06" db="EMBL/GenBank/DDBJ databases">
        <title>Phylogenomic reconstructions and comparative analyses of Kickxellomycotina fungi.</title>
        <authorList>
            <person name="Reynolds N.K."/>
            <person name="Stajich J.E."/>
            <person name="Barry K."/>
            <person name="Grigoriev I.V."/>
            <person name="Crous P."/>
            <person name="Smith M.E."/>
        </authorList>
    </citation>
    <scope>NUCLEOTIDE SEQUENCE</scope>
    <source>
        <strain evidence="1">RSA 2271</strain>
    </source>
</reference>
<organism evidence="1 2">
    <name type="scientific">Spiromyces aspiralis</name>
    <dbReference type="NCBI Taxonomy" id="68401"/>
    <lineage>
        <taxon>Eukaryota</taxon>
        <taxon>Fungi</taxon>
        <taxon>Fungi incertae sedis</taxon>
        <taxon>Zoopagomycota</taxon>
        <taxon>Kickxellomycotina</taxon>
        <taxon>Kickxellomycetes</taxon>
        <taxon>Kickxellales</taxon>
        <taxon>Kickxellaceae</taxon>
        <taxon>Spiromyces</taxon>
    </lineage>
</organism>
<protein>
    <submittedName>
        <fullName evidence="1">Uncharacterized protein</fullName>
    </submittedName>
</protein>
<comment type="caution">
    <text evidence="1">The sequence shown here is derived from an EMBL/GenBank/DDBJ whole genome shotgun (WGS) entry which is preliminary data.</text>
</comment>
<keyword evidence="2" id="KW-1185">Reference proteome</keyword>
<proteinExistence type="predicted"/>
<sequence>MTETIAKLQRELEQHKTKVDMLESEVRRAQEQYVELELRHNEAQETESDLRDKLDERNGTIKKLKDEVARHQKREEQTENEVAVLREQFQKMSEQYTKERDVWRMEVEKYRKEAGKAYKRGEGDAWKKWKVVEELVSITRDELKESLVEMVNGVMSLEKGMRSVRDVVMFSRSFGNIWEDLEVGGESNPDQAMGSEEEGDSGEQDGDESAATNGRFVGKPPSVTTPNEDSADSDAKSAGGEDEETSMGSRVATSLSTSTTSHQPSNRSWIDND</sequence>
<gene>
    <name evidence="1" type="ORF">EV182_006711</name>
</gene>
<name>A0ACC1H8E6_9FUNG</name>
<dbReference type="Proteomes" id="UP001145114">
    <property type="component" value="Unassembled WGS sequence"/>
</dbReference>
<evidence type="ECO:0000313" key="2">
    <source>
        <dbReference type="Proteomes" id="UP001145114"/>
    </source>
</evidence>
<accession>A0ACC1H8E6</accession>
<dbReference type="EMBL" id="JAMZIH010007999">
    <property type="protein sequence ID" value="KAJ1672680.1"/>
    <property type="molecule type" value="Genomic_DNA"/>
</dbReference>